<feature type="non-terminal residue" evidence="2">
    <location>
        <position position="1"/>
    </location>
</feature>
<protein>
    <submittedName>
        <fullName evidence="2">Uncharacterized protein LOC106812117</fullName>
    </submittedName>
</protein>
<evidence type="ECO:0000313" key="2">
    <source>
        <dbReference type="RefSeq" id="XP_014671382.1"/>
    </source>
</evidence>
<sequence length="133" mass="14565">FTDDDLFYIRGFGASHPLLPSARSFSLNLANASEDSCTGSTEAGILYREFIGGVNIMRSVEVFDMVIADFAVRAARQHETTGDYVVLVVMVTADVIAQYDDSQVNLNSLKKDEEDLACKVPAVYTSPCTIRLC</sequence>
<keyword evidence="1" id="KW-1185">Reference proteome</keyword>
<organism evidence="1 2">
    <name type="scientific">Priapulus caudatus</name>
    <name type="common">Priapulid worm</name>
    <dbReference type="NCBI Taxonomy" id="37621"/>
    <lineage>
        <taxon>Eukaryota</taxon>
        <taxon>Metazoa</taxon>
        <taxon>Ecdysozoa</taxon>
        <taxon>Scalidophora</taxon>
        <taxon>Priapulida</taxon>
        <taxon>Priapulimorpha</taxon>
        <taxon>Priapulimorphida</taxon>
        <taxon>Priapulidae</taxon>
        <taxon>Priapulus</taxon>
    </lineage>
</organism>
<dbReference type="Proteomes" id="UP000695022">
    <property type="component" value="Unplaced"/>
</dbReference>
<proteinExistence type="predicted"/>
<evidence type="ECO:0000313" key="1">
    <source>
        <dbReference type="Proteomes" id="UP000695022"/>
    </source>
</evidence>
<reference evidence="2" key="1">
    <citation type="submission" date="2025-08" db="UniProtKB">
        <authorList>
            <consortium name="RefSeq"/>
        </authorList>
    </citation>
    <scope>IDENTIFICATION</scope>
</reference>
<dbReference type="RefSeq" id="XP_014671382.1">
    <property type="nucleotide sequence ID" value="XM_014815896.1"/>
</dbReference>
<dbReference type="GeneID" id="106812117"/>
<gene>
    <name evidence="2" type="primary">LOC106812117</name>
</gene>
<name>A0ABM1EGR1_PRICU</name>
<accession>A0ABM1EGR1</accession>